<proteinExistence type="predicted"/>
<dbReference type="GO" id="GO:0006260">
    <property type="term" value="P:DNA replication"/>
    <property type="evidence" value="ECO:0007669"/>
    <property type="project" value="InterPro"/>
</dbReference>
<dbReference type="GO" id="GO:0033314">
    <property type="term" value="P:mitotic DNA replication checkpoint signaling"/>
    <property type="evidence" value="ECO:0007669"/>
    <property type="project" value="InterPro"/>
</dbReference>
<feature type="region of interest" description="Disordered" evidence="1">
    <location>
        <begin position="230"/>
        <end position="249"/>
    </location>
</feature>
<dbReference type="InterPro" id="IPR026153">
    <property type="entry name" value="Treslin"/>
</dbReference>
<dbReference type="Proteomes" id="UP000436088">
    <property type="component" value="Unassembled WGS sequence"/>
</dbReference>
<gene>
    <name evidence="2" type="ORF">F3Y22_tig00116971pilonHSYRG00805</name>
</gene>
<dbReference type="GO" id="GO:0007095">
    <property type="term" value="P:mitotic G2 DNA damage checkpoint signaling"/>
    <property type="evidence" value="ECO:0007669"/>
    <property type="project" value="TreeGrafter"/>
</dbReference>
<comment type="caution">
    <text evidence="2">The sequence shown here is derived from an EMBL/GenBank/DDBJ whole genome shotgun (WGS) entry which is preliminary data.</text>
</comment>
<accession>A0A6A2X8Z0</accession>
<dbReference type="AlphaFoldDB" id="A0A6A2X8Z0"/>
<dbReference type="GO" id="GO:0030174">
    <property type="term" value="P:regulation of DNA-templated DNA replication initiation"/>
    <property type="evidence" value="ECO:0007669"/>
    <property type="project" value="TreeGrafter"/>
</dbReference>
<sequence>MRDDNQKNSSLLDQYLDGVMKVHVRAVRRYDEQFEGRFTNPIIVCESSGKSRKDRKGNSAEFFADRVLQILARDMDCNYGLHTGILKPFTVFSAMLSIIADGFCPNNEFLDYGKVDSDAYVTKEMMELASSIQRMLMKQVKKCSPSTIKIPESAKLGQDATKEINHRPTELPEDRKQLASYSASAGEGFSRVLDEAVTDSQTSPVKSSDACASKAAVEVIELLLREPKDLTAMHKRKDPPSQASDSRSTKSASCLAMILRLLIESELLALGSTHFLNKTKI</sequence>
<dbReference type="EMBL" id="VEPZ02001744">
    <property type="protein sequence ID" value="KAE8658566.1"/>
    <property type="molecule type" value="Genomic_DNA"/>
</dbReference>
<name>A0A6A2X8Z0_HIBSY</name>
<reference evidence="2" key="1">
    <citation type="submission" date="2019-09" db="EMBL/GenBank/DDBJ databases">
        <title>Draft genome information of white flower Hibiscus syriacus.</title>
        <authorList>
            <person name="Kim Y.-M."/>
        </authorList>
    </citation>
    <scope>NUCLEOTIDE SEQUENCE [LARGE SCALE GENOMIC DNA]</scope>
    <source>
        <strain evidence="2">YM2019G1</strain>
    </source>
</reference>
<evidence type="ECO:0000256" key="1">
    <source>
        <dbReference type="SAM" id="MobiDB-lite"/>
    </source>
</evidence>
<dbReference type="GO" id="GO:0003682">
    <property type="term" value="F:chromatin binding"/>
    <property type="evidence" value="ECO:0007669"/>
    <property type="project" value="TreeGrafter"/>
</dbReference>
<evidence type="ECO:0000313" key="2">
    <source>
        <dbReference type="EMBL" id="KAE8658566.1"/>
    </source>
</evidence>
<keyword evidence="3" id="KW-1185">Reference proteome</keyword>
<dbReference type="GO" id="GO:0005634">
    <property type="term" value="C:nucleus"/>
    <property type="evidence" value="ECO:0007669"/>
    <property type="project" value="InterPro"/>
</dbReference>
<dbReference type="PANTHER" id="PTHR21556:SF2">
    <property type="entry name" value="TRESLIN"/>
    <property type="match status" value="1"/>
</dbReference>
<dbReference type="GO" id="GO:0010212">
    <property type="term" value="P:response to ionizing radiation"/>
    <property type="evidence" value="ECO:0007669"/>
    <property type="project" value="InterPro"/>
</dbReference>
<evidence type="ECO:0000313" key="3">
    <source>
        <dbReference type="Proteomes" id="UP000436088"/>
    </source>
</evidence>
<protein>
    <submittedName>
        <fullName evidence="2">Uncharacterized protein</fullName>
    </submittedName>
</protein>
<organism evidence="2 3">
    <name type="scientific">Hibiscus syriacus</name>
    <name type="common">Rose of Sharon</name>
    <dbReference type="NCBI Taxonomy" id="106335"/>
    <lineage>
        <taxon>Eukaryota</taxon>
        <taxon>Viridiplantae</taxon>
        <taxon>Streptophyta</taxon>
        <taxon>Embryophyta</taxon>
        <taxon>Tracheophyta</taxon>
        <taxon>Spermatophyta</taxon>
        <taxon>Magnoliopsida</taxon>
        <taxon>eudicotyledons</taxon>
        <taxon>Gunneridae</taxon>
        <taxon>Pentapetalae</taxon>
        <taxon>rosids</taxon>
        <taxon>malvids</taxon>
        <taxon>Malvales</taxon>
        <taxon>Malvaceae</taxon>
        <taxon>Malvoideae</taxon>
        <taxon>Hibiscus</taxon>
    </lineage>
</organism>
<dbReference type="PANTHER" id="PTHR21556">
    <property type="entry name" value="TRESLIN"/>
    <property type="match status" value="1"/>
</dbReference>